<gene>
    <name evidence="2" type="ORF">DFP72DRAFT_1069021</name>
</gene>
<name>A0A8H6HXU7_9AGAR</name>
<proteinExistence type="predicted"/>
<keyword evidence="3" id="KW-1185">Reference proteome</keyword>
<protein>
    <submittedName>
        <fullName evidence="2">Ectomycorrhiza-regulated small secreted protein</fullName>
    </submittedName>
</protein>
<evidence type="ECO:0000313" key="2">
    <source>
        <dbReference type="EMBL" id="KAF6753818.1"/>
    </source>
</evidence>
<comment type="caution">
    <text evidence="2">The sequence shown here is derived from an EMBL/GenBank/DDBJ whole genome shotgun (WGS) entry which is preliminary data.</text>
</comment>
<organism evidence="2 3">
    <name type="scientific">Ephemerocybe angulata</name>
    <dbReference type="NCBI Taxonomy" id="980116"/>
    <lineage>
        <taxon>Eukaryota</taxon>
        <taxon>Fungi</taxon>
        <taxon>Dikarya</taxon>
        <taxon>Basidiomycota</taxon>
        <taxon>Agaricomycotina</taxon>
        <taxon>Agaricomycetes</taxon>
        <taxon>Agaricomycetidae</taxon>
        <taxon>Agaricales</taxon>
        <taxon>Agaricineae</taxon>
        <taxon>Psathyrellaceae</taxon>
        <taxon>Ephemerocybe</taxon>
    </lineage>
</organism>
<evidence type="ECO:0000256" key="1">
    <source>
        <dbReference type="SAM" id="SignalP"/>
    </source>
</evidence>
<reference evidence="2 3" key="1">
    <citation type="submission" date="2020-07" db="EMBL/GenBank/DDBJ databases">
        <title>Comparative genomics of pyrophilous fungi reveals a link between fire events and developmental genes.</title>
        <authorList>
            <consortium name="DOE Joint Genome Institute"/>
            <person name="Steindorff A.S."/>
            <person name="Carver A."/>
            <person name="Calhoun S."/>
            <person name="Stillman K."/>
            <person name="Liu H."/>
            <person name="Lipzen A."/>
            <person name="Pangilinan J."/>
            <person name="Labutti K."/>
            <person name="Bruns T.D."/>
            <person name="Grigoriev I.V."/>
        </authorList>
    </citation>
    <scope>NUCLEOTIDE SEQUENCE [LARGE SCALE GENOMIC DNA]</scope>
    <source>
        <strain evidence="2 3">CBS 144469</strain>
    </source>
</reference>
<feature type="chain" id="PRO_5034586959" evidence="1">
    <location>
        <begin position="20"/>
        <end position="191"/>
    </location>
</feature>
<dbReference type="EMBL" id="JACGCI010000037">
    <property type="protein sequence ID" value="KAF6753818.1"/>
    <property type="molecule type" value="Genomic_DNA"/>
</dbReference>
<dbReference type="Proteomes" id="UP000521943">
    <property type="component" value="Unassembled WGS sequence"/>
</dbReference>
<feature type="signal peptide" evidence="1">
    <location>
        <begin position="1"/>
        <end position="19"/>
    </location>
</feature>
<evidence type="ECO:0000313" key="3">
    <source>
        <dbReference type="Proteomes" id="UP000521943"/>
    </source>
</evidence>
<accession>A0A8H6HXU7</accession>
<dbReference type="AlphaFoldDB" id="A0A8H6HXU7"/>
<dbReference type="OrthoDB" id="3685327at2759"/>
<sequence>MKFAGFFFALISALPTILGASIPEPATFTGTGELSELGGDVRFSTATTGLQARTHGDIQPLEARQGEGAIAAILLVMANTVLAIMHNLTKDDEGRRQFTQQTVKEGRGKYPEYNWVVVHPKHTTTFDGEKGVDWGHLHHEYDLIVGGTVGYEIYWFTGGKFEIQGDRGYLNWAYYGDVISTSNGGATVEFA</sequence>
<keyword evidence="1" id="KW-0732">Signal</keyword>